<protein>
    <submittedName>
        <fullName evidence="1">Uncharacterized protein</fullName>
    </submittedName>
</protein>
<comment type="caution">
    <text evidence="1">The sequence shown here is derived from an EMBL/GenBank/DDBJ whole genome shotgun (WGS) entry which is preliminary data.</text>
</comment>
<evidence type="ECO:0000313" key="2">
    <source>
        <dbReference type="Proteomes" id="UP001234297"/>
    </source>
</evidence>
<dbReference type="EMBL" id="CM056813">
    <property type="protein sequence ID" value="KAJ8642390.1"/>
    <property type="molecule type" value="Genomic_DNA"/>
</dbReference>
<evidence type="ECO:0000313" key="1">
    <source>
        <dbReference type="EMBL" id="KAJ8642390.1"/>
    </source>
</evidence>
<keyword evidence="2" id="KW-1185">Reference proteome</keyword>
<sequence length="370" mass="40794">MMVQCEEEEGVLLPGSTIDGVKEKVMQALVKVMERVRCKRCTGFSETELLGVGGFGKVYRGVLPASNLQVAVKRVSHESKQGMREFIAEIASIGKLRHRNLVQLLGYCRRKGELLLVYDYMCNGSLDKFLFGRENPVLNWDQRYKILRGIASGLLYLHEEWEQVVLHRDVKASNILLDADLNGRLGDFGLSRLYDHGTNPQTSHVVGTLGYLAHELTRTGKATTSADVFSFGVVMLEVACGRRPIDLGASPEEMNLVDSVTEFWKRGAIQDARDCKLGDDYVVKELELVLKLGLLCSHPVPGTRPTMRQVSQYLDDDAVLPELLLDAGTIGAFAATNEKGLIHVSLHPGSSEKASTSSLGSTESILFIGR</sequence>
<proteinExistence type="predicted"/>
<reference evidence="1 2" key="1">
    <citation type="journal article" date="2022" name="Hortic Res">
        <title>A haplotype resolved chromosomal level avocado genome allows analysis of novel avocado genes.</title>
        <authorList>
            <person name="Nath O."/>
            <person name="Fletcher S.J."/>
            <person name="Hayward A."/>
            <person name="Shaw L.M."/>
            <person name="Masouleh A.K."/>
            <person name="Furtado A."/>
            <person name="Henry R.J."/>
            <person name="Mitter N."/>
        </authorList>
    </citation>
    <scope>NUCLEOTIDE SEQUENCE [LARGE SCALE GENOMIC DNA]</scope>
    <source>
        <strain evidence="2">cv. Hass</strain>
    </source>
</reference>
<dbReference type="Proteomes" id="UP001234297">
    <property type="component" value="Chromosome 5"/>
</dbReference>
<organism evidence="1 2">
    <name type="scientific">Persea americana</name>
    <name type="common">Avocado</name>
    <dbReference type="NCBI Taxonomy" id="3435"/>
    <lineage>
        <taxon>Eukaryota</taxon>
        <taxon>Viridiplantae</taxon>
        <taxon>Streptophyta</taxon>
        <taxon>Embryophyta</taxon>
        <taxon>Tracheophyta</taxon>
        <taxon>Spermatophyta</taxon>
        <taxon>Magnoliopsida</taxon>
        <taxon>Magnoliidae</taxon>
        <taxon>Laurales</taxon>
        <taxon>Lauraceae</taxon>
        <taxon>Persea</taxon>
    </lineage>
</organism>
<gene>
    <name evidence="1" type="ORF">MRB53_019084</name>
</gene>
<accession>A0ACC2M9T0</accession>
<name>A0ACC2M9T0_PERAE</name>